<dbReference type="InterPro" id="IPR052994">
    <property type="entry name" value="Tiny_macrocysts_regulators"/>
</dbReference>
<dbReference type="PANTHER" id="PTHR31600">
    <property type="entry name" value="TINY MACROCYSTS PROTEIN B-RELATED"/>
    <property type="match status" value="1"/>
</dbReference>
<feature type="region of interest" description="Disordered" evidence="1">
    <location>
        <begin position="418"/>
        <end position="441"/>
    </location>
</feature>
<evidence type="ECO:0000256" key="2">
    <source>
        <dbReference type="SAM" id="Phobius"/>
    </source>
</evidence>
<proteinExistence type="predicted"/>
<accession>A0A0D2KL01</accession>
<evidence type="ECO:0000256" key="1">
    <source>
        <dbReference type="SAM" id="MobiDB-lite"/>
    </source>
</evidence>
<protein>
    <submittedName>
        <fullName evidence="3">Flagellar associated membrane protein</fullName>
    </submittedName>
</protein>
<dbReference type="GeneID" id="25728780"/>
<feature type="region of interest" description="Disordered" evidence="1">
    <location>
        <begin position="1"/>
        <end position="60"/>
    </location>
</feature>
<dbReference type="OrthoDB" id="541921at2759"/>
<gene>
    <name evidence="3" type="ORF">MNEG_11510</name>
</gene>
<keyword evidence="2" id="KW-0812">Transmembrane</keyword>
<feature type="transmembrane region" description="Helical" evidence="2">
    <location>
        <begin position="135"/>
        <end position="153"/>
    </location>
</feature>
<feature type="compositionally biased region" description="Gly residues" evidence="1">
    <location>
        <begin position="36"/>
        <end position="51"/>
    </location>
</feature>
<keyword evidence="3" id="KW-0282">Flagellum</keyword>
<dbReference type="Proteomes" id="UP000054498">
    <property type="component" value="Unassembled WGS sequence"/>
</dbReference>
<keyword evidence="2" id="KW-1133">Transmembrane helix</keyword>
<feature type="compositionally biased region" description="Basic and acidic residues" evidence="1">
    <location>
        <begin position="22"/>
        <end position="31"/>
    </location>
</feature>
<dbReference type="EMBL" id="KK102996">
    <property type="protein sequence ID" value="KIY96453.1"/>
    <property type="molecule type" value="Genomic_DNA"/>
</dbReference>
<evidence type="ECO:0000313" key="3">
    <source>
        <dbReference type="EMBL" id="KIY96453.1"/>
    </source>
</evidence>
<organism evidence="3 4">
    <name type="scientific">Monoraphidium neglectum</name>
    <dbReference type="NCBI Taxonomy" id="145388"/>
    <lineage>
        <taxon>Eukaryota</taxon>
        <taxon>Viridiplantae</taxon>
        <taxon>Chlorophyta</taxon>
        <taxon>core chlorophytes</taxon>
        <taxon>Chlorophyceae</taxon>
        <taxon>CS clade</taxon>
        <taxon>Sphaeropleales</taxon>
        <taxon>Selenastraceae</taxon>
        <taxon>Monoraphidium</taxon>
    </lineage>
</organism>
<dbReference type="PANTHER" id="PTHR31600:SF2">
    <property type="entry name" value="GAMETE ENRICHED GENE 10 PROTEIN-RELATED"/>
    <property type="match status" value="1"/>
</dbReference>
<keyword evidence="3" id="KW-0966">Cell projection</keyword>
<keyword evidence="2" id="KW-0472">Membrane</keyword>
<evidence type="ECO:0000313" key="4">
    <source>
        <dbReference type="Proteomes" id="UP000054498"/>
    </source>
</evidence>
<sequence length="575" mass="62762">MRVAQWVRQSDAGQPADEEQDEKDKKRMDGRRGRHGGGGVGGGGSGGGSDGGDSLTHDPAVAGGNGINACAASVGDASVSQASGSGDGVGSAAGDGQAEEELAADFRRAKRLKKLNRMMTSSAAQSSTLRFKQQTWLCLGVILVAHVVGYAILSTQIQKRFENMHNTAIIARATDRFQLSAMRVNFAYRCSQPQFTGFEVCSPASMQNTYNRLLANLNLLRVWHQGLYLGKTKLSTFSDPRLYEFWTHRLLPEQVWMNSTSDGSAVIVTRNATIWEMGNTFISAGYDVHYLGPLLGAALENDTSFNYMHINGPESIFFGYSWSLDLQVDFSFVSLSHLSRWLIVLLVVEALCLQTACLAYQFFLVRTVNAQHMRRFSVFLALPSATIRIMASRKIAVDDDTNEEGDDDDDLEALAAQGQNRAGDKTTTDGANPGSKAASKSVRLAADDDAAAAETEKNKKKPKSLGQRIHQALFGWMDTVIKLNGKKLVPNNSVIFKFMLPLAAWAVAVIVVFGVTFQRLAGLQAPLASLNAAARVTYLISRIRVTGNYMAFTNNISEHHLIQETLLMMITDLRE</sequence>
<dbReference type="KEGG" id="mng:MNEG_11510"/>
<keyword evidence="3" id="KW-0969">Cilium</keyword>
<reference evidence="3 4" key="1">
    <citation type="journal article" date="2013" name="BMC Genomics">
        <title>Reconstruction of the lipid metabolism for the microalga Monoraphidium neglectum from its genome sequence reveals characteristics suitable for biofuel production.</title>
        <authorList>
            <person name="Bogen C."/>
            <person name="Al-Dilaimi A."/>
            <person name="Albersmeier A."/>
            <person name="Wichmann J."/>
            <person name="Grundmann M."/>
            <person name="Rupp O."/>
            <person name="Lauersen K.J."/>
            <person name="Blifernez-Klassen O."/>
            <person name="Kalinowski J."/>
            <person name="Goesmann A."/>
            <person name="Mussgnug J.H."/>
            <person name="Kruse O."/>
        </authorList>
    </citation>
    <scope>NUCLEOTIDE SEQUENCE [LARGE SCALE GENOMIC DNA]</scope>
    <source>
        <strain evidence="3 4">SAG 48.87</strain>
    </source>
</reference>
<dbReference type="AlphaFoldDB" id="A0A0D2KL01"/>
<dbReference type="RefSeq" id="XP_013895473.1">
    <property type="nucleotide sequence ID" value="XM_014040019.1"/>
</dbReference>
<feature type="transmembrane region" description="Helical" evidence="2">
    <location>
        <begin position="341"/>
        <end position="365"/>
    </location>
</feature>
<feature type="non-terminal residue" evidence="3">
    <location>
        <position position="575"/>
    </location>
</feature>
<name>A0A0D2KL01_9CHLO</name>
<keyword evidence="4" id="KW-1185">Reference proteome</keyword>
<feature type="transmembrane region" description="Helical" evidence="2">
    <location>
        <begin position="494"/>
        <end position="517"/>
    </location>
</feature>